<dbReference type="InterPro" id="IPR018109">
    <property type="entry name" value="Folylpolyglutamate_synth_CS"/>
</dbReference>
<dbReference type="SUPFAM" id="SSF53623">
    <property type="entry name" value="MurD-like peptide ligases, catalytic domain"/>
    <property type="match status" value="1"/>
</dbReference>
<sequence>MQQWLQLLGHSDHDINNLNVIHIAGTKGKGSTCAFVRSLLRVHGSRTGFPLKVGMYTSPDLRSIRERIQINQQPIGKEMFTKYFFEVWDRLSSQQQDITGGKEKMPRFLQFLALLALHTFIREEVEATIYETHHGGEYDATNVVRKPIVTGITSIGLDHIAQLGPTIEDIAWHKAGIFKSGTPAFSAPQEPAVAAVLQARAAEKRVELKFVEVDSSLPSNAHALQAPVQRINCSLALALAGTFLERKSLPENHHLTRDDAIQGIEEFSWPGRFEIIEDGSSKWFLDGAHNELSVKQAAEWFSKNTATQRVNGPHPLRILIYTHFSEERDGVALLETLANALIGSGVRPQYVIFTTYQERQDGRARIDKTLKTPEMPFPDFLALYSNLWMEKDPEAVIVRQDAIEGALNFAKGIGKQHNGTETLVTGSLHLVGGALNLLRPLDGDVCFDSTGNGKETVQM</sequence>
<comment type="pathway">
    <text evidence="5">Cofactor biosynthesis; tetrahydrofolylpolyglutamate biosynthesis.</text>
</comment>
<dbReference type="AlphaFoldDB" id="A0A8E2JW62"/>
<evidence type="ECO:0000313" key="24">
    <source>
        <dbReference type="Proteomes" id="UP000250140"/>
    </source>
</evidence>
<dbReference type="GO" id="GO:0005759">
    <property type="term" value="C:mitochondrial matrix"/>
    <property type="evidence" value="ECO:0007669"/>
    <property type="project" value="UniProtKB-SubCell"/>
</dbReference>
<protein>
    <recommendedName>
        <fullName evidence="7">tetrahydrofolate synthase</fullName>
        <ecNumber evidence="7">6.3.2.17</ecNumber>
    </recommendedName>
    <alternativeName>
        <fullName evidence="19">Folylpoly-gamma-glutamate synthetase</fullName>
    </alternativeName>
    <alternativeName>
        <fullName evidence="18">Tetrahydrofolylpolyglutamate synthase</fullName>
    </alternativeName>
</protein>
<dbReference type="PROSITE" id="PS01011">
    <property type="entry name" value="FOLYLPOLYGLU_SYNT_1"/>
    <property type="match status" value="1"/>
</dbReference>
<evidence type="ECO:0000256" key="1">
    <source>
        <dbReference type="ARBA" id="ARBA00001944"/>
    </source>
</evidence>
<dbReference type="EMBL" id="KV748974">
    <property type="protein sequence ID" value="OCL11849.1"/>
    <property type="molecule type" value="Genomic_DNA"/>
</dbReference>
<evidence type="ECO:0000256" key="2">
    <source>
        <dbReference type="ARBA" id="ARBA00004273"/>
    </source>
</evidence>
<accession>A0A8E2JW62</accession>
<keyword evidence="13" id="KW-0999">Mitochondrion inner membrane</keyword>
<feature type="binding site" evidence="22">
    <location>
        <position position="159"/>
    </location>
    <ligand>
        <name>Mg(2+)</name>
        <dbReference type="ChEBI" id="CHEBI:18420"/>
        <label>1</label>
    </ligand>
</feature>
<dbReference type="Gene3D" id="3.90.190.20">
    <property type="entry name" value="Mur ligase, C-terminal domain"/>
    <property type="match status" value="1"/>
</dbReference>
<dbReference type="SUPFAM" id="SSF53244">
    <property type="entry name" value="MurD-like peptide ligases, peptide-binding domain"/>
    <property type="match status" value="1"/>
</dbReference>
<dbReference type="NCBIfam" id="TIGR01499">
    <property type="entry name" value="folC"/>
    <property type="match status" value="1"/>
</dbReference>
<comment type="subcellular location">
    <subcellularLocation>
        <location evidence="4">Cytoplasm</location>
    </subcellularLocation>
    <subcellularLocation>
        <location evidence="2">Mitochondrion inner membrane</location>
    </subcellularLocation>
    <subcellularLocation>
        <location evidence="3">Mitochondrion matrix</location>
    </subcellularLocation>
</comment>
<evidence type="ECO:0000256" key="14">
    <source>
        <dbReference type="ARBA" id="ARBA00022840"/>
    </source>
</evidence>
<feature type="binding site" evidence="22">
    <location>
        <position position="131"/>
    </location>
    <ligand>
        <name>Mg(2+)</name>
        <dbReference type="ChEBI" id="CHEBI:18420"/>
        <label>1</label>
    </ligand>
</feature>
<dbReference type="PIRSF" id="PIRSF038895">
    <property type="entry name" value="FPGS"/>
    <property type="match status" value="1"/>
</dbReference>
<keyword evidence="14 21" id="KW-0067">ATP-binding</keyword>
<organism evidence="23 24">
    <name type="scientific">Glonium stellatum</name>
    <dbReference type="NCBI Taxonomy" id="574774"/>
    <lineage>
        <taxon>Eukaryota</taxon>
        <taxon>Fungi</taxon>
        <taxon>Dikarya</taxon>
        <taxon>Ascomycota</taxon>
        <taxon>Pezizomycotina</taxon>
        <taxon>Dothideomycetes</taxon>
        <taxon>Pleosporomycetidae</taxon>
        <taxon>Gloniales</taxon>
        <taxon>Gloniaceae</taxon>
        <taxon>Glonium</taxon>
    </lineage>
</organism>
<dbReference type="GO" id="GO:0005829">
    <property type="term" value="C:cytosol"/>
    <property type="evidence" value="ECO:0007669"/>
    <property type="project" value="TreeGrafter"/>
</dbReference>
<evidence type="ECO:0000256" key="5">
    <source>
        <dbReference type="ARBA" id="ARBA00005150"/>
    </source>
</evidence>
<feature type="binding site" evidence="22">
    <location>
        <position position="58"/>
    </location>
    <ligand>
        <name>Mg(2+)</name>
        <dbReference type="ChEBI" id="CHEBI:18420"/>
        <label>1</label>
    </ligand>
</feature>
<keyword evidence="16" id="KW-0496">Mitochondrion</keyword>
<keyword evidence="9" id="KW-0554">One-carbon metabolism</keyword>
<evidence type="ECO:0000256" key="16">
    <source>
        <dbReference type="ARBA" id="ARBA00023128"/>
    </source>
</evidence>
<evidence type="ECO:0000256" key="20">
    <source>
        <dbReference type="ARBA" id="ARBA00047493"/>
    </source>
</evidence>
<dbReference type="UniPathway" id="UPA00850"/>
<dbReference type="GO" id="GO:0046872">
    <property type="term" value="F:metal ion binding"/>
    <property type="evidence" value="ECO:0007669"/>
    <property type="project" value="UniProtKB-KW"/>
</dbReference>
<dbReference type="InterPro" id="IPR023600">
    <property type="entry name" value="Folylpolyglutamate_synth_euk"/>
</dbReference>
<dbReference type="GO" id="GO:0004326">
    <property type="term" value="F:tetrahydrofolylpolyglutamate synthase activity"/>
    <property type="evidence" value="ECO:0007669"/>
    <property type="project" value="UniProtKB-EC"/>
</dbReference>
<dbReference type="InterPro" id="IPR036565">
    <property type="entry name" value="Mur-like_cat_sf"/>
</dbReference>
<name>A0A8E2JW62_9PEZI</name>
<comment type="catalytic activity">
    <reaction evidence="20">
        <text>(6S)-5,6,7,8-tetrahydrofolyl-(gamma-L-Glu)(n) + L-glutamate + ATP = (6S)-5,6,7,8-tetrahydrofolyl-(gamma-L-Glu)(n+1) + ADP + phosphate + H(+)</text>
        <dbReference type="Rhea" id="RHEA:10580"/>
        <dbReference type="Rhea" id="RHEA-COMP:14738"/>
        <dbReference type="Rhea" id="RHEA-COMP:14740"/>
        <dbReference type="ChEBI" id="CHEBI:15378"/>
        <dbReference type="ChEBI" id="CHEBI:29985"/>
        <dbReference type="ChEBI" id="CHEBI:30616"/>
        <dbReference type="ChEBI" id="CHEBI:43474"/>
        <dbReference type="ChEBI" id="CHEBI:141005"/>
        <dbReference type="ChEBI" id="CHEBI:456216"/>
        <dbReference type="EC" id="6.3.2.17"/>
    </reaction>
</comment>
<dbReference type="EC" id="6.3.2.17" evidence="7"/>
<evidence type="ECO:0000256" key="17">
    <source>
        <dbReference type="ARBA" id="ARBA00023136"/>
    </source>
</evidence>
<evidence type="ECO:0000256" key="7">
    <source>
        <dbReference type="ARBA" id="ARBA00013025"/>
    </source>
</evidence>
<dbReference type="Gene3D" id="3.40.1190.10">
    <property type="entry name" value="Mur-like, catalytic domain"/>
    <property type="match status" value="1"/>
</dbReference>
<dbReference type="InterPro" id="IPR001645">
    <property type="entry name" value="Folylpolyglutamate_synth"/>
</dbReference>
<dbReference type="GO" id="GO:0006730">
    <property type="term" value="P:one-carbon metabolic process"/>
    <property type="evidence" value="ECO:0007669"/>
    <property type="project" value="UniProtKB-KW"/>
</dbReference>
<evidence type="ECO:0000256" key="13">
    <source>
        <dbReference type="ARBA" id="ARBA00022792"/>
    </source>
</evidence>
<evidence type="ECO:0000313" key="23">
    <source>
        <dbReference type="EMBL" id="OCL11849.1"/>
    </source>
</evidence>
<dbReference type="PANTHER" id="PTHR11136">
    <property type="entry name" value="FOLYLPOLYGLUTAMATE SYNTHASE-RELATED"/>
    <property type="match status" value="1"/>
</dbReference>
<dbReference type="Proteomes" id="UP000250140">
    <property type="component" value="Unassembled WGS sequence"/>
</dbReference>
<evidence type="ECO:0000256" key="3">
    <source>
        <dbReference type="ARBA" id="ARBA00004305"/>
    </source>
</evidence>
<keyword evidence="11 22" id="KW-0479">Metal-binding</keyword>
<feature type="binding site" evidence="21">
    <location>
        <position position="272"/>
    </location>
    <ligand>
        <name>ATP</name>
        <dbReference type="ChEBI" id="CHEBI:30616"/>
    </ligand>
</feature>
<keyword evidence="17" id="KW-0472">Membrane</keyword>
<evidence type="ECO:0000256" key="21">
    <source>
        <dbReference type="PIRSR" id="PIRSR038895-1"/>
    </source>
</evidence>
<feature type="binding site" evidence="21">
    <location>
        <position position="286"/>
    </location>
    <ligand>
        <name>ATP</name>
        <dbReference type="ChEBI" id="CHEBI:30616"/>
    </ligand>
</feature>
<evidence type="ECO:0000256" key="22">
    <source>
        <dbReference type="PIRSR" id="PIRSR038895-2"/>
    </source>
</evidence>
<evidence type="ECO:0000256" key="10">
    <source>
        <dbReference type="ARBA" id="ARBA00022598"/>
    </source>
</evidence>
<keyword evidence="12 21" id="KW-0547">Nucleotide-binding</keyword>
<dbReference type="PANTHER" id="PTHR11136:SF5">
    <property type="entry name" value="FOLYLPOLYGLUTAMATE SYNTHASE, MITOCHONDRIAL"/>
    <property type="match status" value="1"/>
</dbReference>
<dbReference type="GO" id="GO:0005743">
    <property type="term" value="C:mitochondrial inner membrane"/>
    <property type="evidence" value="ECO:0007669"/>
    <property type="project" value="UniProtKB-SubCell"/>
</dbReference>
<evidence type="ECO:0000256" key="15">
    <source>
        <dbReference type="ARBA" id="ARBA00022842"/>
    </source>
</evidence>
<keyword evidence="8" id="KW-0963">Cytoplasm</keyword>
<gene>
    <name evidence="23" type="ORF">AOQ84DRAFT_313187</name>
</gene>
<evidence type="ECO:0000256" key="4">
    <source>
        <dbReference type="ARBA" id="ARBA00004496"/>
    </source>
</evidence>
<proteinExistence type="inferred from homology"/>
<evidence type="ECO:0000256" key="12">
    <source>
        <dbReference type="ARBA" id="ARBA00022741"/>
    </source>
</evidence>
<evidence type="ECO:0000256" key="9">
    <source>
        <dbReference type="ARBA" id="ARBA00022563"/>
    </source>
</evidence>
<evidence type="ECO:0000256" key="8">
    <source>
        <dbReference type="ARBA" id="ARBA00022490"/>
    </source>
</evidence>
<keyword evidence="15 22" id="KW-0460">Magnesium</keyword>
<keyword evidence="10" id="KW-0436">Ligase</keyword>
<comment type="similarity">
    <text evidence="6">Belongs to the folylpolyglutamate synthase family.</text>
</comment>
<evidence type="ECO:0000256" key="11">
    <source>
        <dbReference type="ARBA" id="ARBA00022723"/>
    </source>
</evidence>
<comment type="cofactor">
    <cofactor evidence="1">
        <name>a monovalent cation</name>
        <dbReference type="ChEBI" id="CHEBI:60242"/>
    </cofactor>
</comment>
<reference evidence="23 24" key="1">
    <citation type="journal article" date="2016" name="Nat. Commun.">
        <title>Ectomycorrhizal ecology is imprinted in the genome of the dominant symbiotic fungus Cenococcum geophilum.</title>
        <authorList>
            <consortium name="DOE Joint Genome Institute"/>
            <person name="Peter M."/>
            <person name="Kohler A."/>
            <person name="Ohm R.A."/>
            <person name="Kuo A."/>
            <person name="Krutzmann J."/>
            <person name="Morin E."/>
            <person name="Arend M."/>
            <person name="Barry K.W."/>
            <person name="Binder M."/>
            <person name="Choi C."/>
            <person name="Clum A."/>
            <person name="Copeland A."/>
            <person name="Grisel N."/>
            <person name="Haridas S."/>
            <person name="Kipfer T."/>
            <person name="LaButti K."/>
            <person name="Lindquist E."/>
            <person name="Lipzen A."/>
            <person name="Maire R."/>
            <person name="Meier B."/>
            <person name="Mihaltcheva S."/>
            <person name="Molinier V."/>
            <person name="Murat C."/>
            <person name="Poggeler S."/>
            <person name="Quandt C.A."/>
            <person name="Sperisen C."/>
            <person name="Tritt A."/>
            <person name="Tisserant E."/>
            <person name="Crous P.W."/>
            <person name="Henrissat B."/>
            <person name="Nehls U."/>
            <person name="Egli S."/>
            <person name="Spatafora J.W."/>
            <person name="Grigoriev I.V."/>
            <person name="Martin F.M."/>
        </authorList>
    </citation>
    <scope>NUCLEOTIDE SEQUENCE [LARGE SCALE GENOMIC DNA]</scope>
    <source>
        <strain evidence="23 24">CBS 207.34</strain>
    </source>
</reference>
<dbReference type="InterPro" id="IPR036615">
    <property type="entry name" value="Mur_ligase_C_dom_sf"/>
</dbReference>
<dbReference type="OrthoDB" id="5212574at2759"/>
<evidence type="ECO:0000256" key="6">
    <source>
        <dbReference type="ARBA" id="ARBA00008276"/>
    </source>
</evidence>
<dbReference type="GO" id="GO:0005524">
    <property type="term" value="F:ATP binding"/>
    <property type="evidence" value="ECO:0007669"/>
    <property type="project" value="UniProtKB-KW"/>
</dbReference>
<evidence type="ECO:0000256" key="18">
    <source>
        <dbReference type="ARBA" id="ARBA00030592"/>
    </source>
</evidence>
<evidence type="ECO:0000256" key="19">
    <source>
        <dbReference type="ARBA" id="ARBA00030876"/>
    </source>
</evidence>
<keyword evidence="24" id="KW-1185">Reference proteome</keyword>